<dbReference type="Proteomes" id="UP001060085">
    <property type="component" value="Linkage Group LG01"/>
</dbReference>
<dbReference type="EMBL" id="CM044701">
    <property type="protein sequence ID" value="KAI5681229.1"/>
    <property type="molecule type" value="Genomic_DNA"/>
</dbReference>
<name>A0ACC0C8F5_CATRO</name>
<evidence type="ECO:0000313" key="1">
    <source>
        <dbReference type="EMBL" id="KAI5681229.1"/>
    </source>
</evidence>
<keyword evidence="2" id="KW-1185">Reference proteome</keyword>
<reference evidence="2" key="1">
    <citation type="journal article" date="2023" name="Nat. Plants">
        <title>Single-cell RNA sequencing provides a high-resolution roadmap for understanding the multicellular compartmentation of specialized metabolism.</title>
        <authorList>
            <person name="Sun S."/>
            <person name="Shen X."/>
            <person name="Li Y."/>
            <person name="Li Y."/>
            <person name="Wang S."/>
            <person name="Li R."/>
            <person name="Zhang H."/>
            <person name="Shen G."/>
            <person name="Guo B."/>
            <person name="Wei J."/>
            <person name="Xu J."/>
            <person name="St-Pierre B."/>
            <person name="Chen S."/>
            <person name="Sun C."/>
        </authorList>
    </citation>
    <scope>NUCLEOTIDE SEQUENCE [LARGE SCALE GENOMIC DNA]</scope>
</reference>
<comment type="caution">
    <text evidence="1">The sequence shown here is derived from an EMBL/GenBank/DDBJ whole genome shotgun (WGS) entry which is preliminary data.</text>
</comment>
<gene>
    <name evidence="1" type="ORF">M9H77_02456</name>
</gene>
<evidence type="ECO:0000313" key="2">
    <source>
        <dbReference type="Proteomes" id="UP001060085"/>
    </source>
</evidence>
<protein>
    <submittedName>
        <fullName evidence="1">Uncharacterized protein</fullName>
    </submittedName>
</protein>
<accession>A0ACC0C8F5</accession>
<proteinExistence type="predicted"/>
<organism evidence="1 2">
    <name type="scientific">Catharanthus roseus</name>
    <name type="common">Madagascar periwinkle</name>
    <name type="synonym">Vinca rosea</name>
    <dbReference type="NCBI Taxonomy" id="4058"/>
    <lineage>
        <taxon>Eukaryota</taxon>
        <taxon>Viridiplantae</taxon>
        <taxon>Streptophyta</taxon>
        <taxon>Embryophyta</taxon>
        <taxon>Tracheophyta</taxon>
        <taxon>Spermatophyta</taxon>
        <taxon>Magnoliopsida</taxon>
        <taxon>eudicotyledons</taxon>
        <taxon>Gunneridae</taxon>
        <taxon>Pentapetalae</taxon>
        <taxon>asterids</taxon>
        <taxon>lamiids</taxon>
        <taxon>Gentianales</taxon>
        <taxon>Apocynaceae</taxon>
        <taxon>Rauvolfioideae</taxon>
        <taxon>Vinceae</taxon>
        <taxon>Catharanthinae</taxon>
        <taxon>Catharanthus</taxon>
    </lineage>
</organism>
<sequence length="392" mass="42916">MSPRTIFFTISIGIVAYLSSNHNFTSFPPLLIHYLNVTISPGLISLSYCRSHHSHHSHDKKKLVSICDDFPKNFTPPDTNTTSVICVDRNGCCNFTTVQAAVDAVGALSTKRTIIWINNGIYYEKVTVPKNKTNITFQGQGYTSTAIAWNDTANSAHGTFYSGSVQVFADNFVAKNISFMNVAPMPSPGAVGAQAVALRIAGDEAVFLGCGFFGAQDTLHDDRGRHYFKDCYIQGSIDFVFGNGKSFYESCQLTSIASPVPVGAKVINGAVTAHGRASKEENSGFVFYNCSIGGTGRIWLGRAWRPFSTVVYAFTSMTDIIAPEGWNDFNDPSRDQTIFYGEYNCNGTGANTTLRAPYVQKLNDTQASSFLNISFIDGEQWLQQYLTATLHS</sequence>